<dbReference type="InterPro" id="IPR036259">
    <property type="entry name" value="MFS_trans_sf"/>
</dbReference>
<dbReference type="PROSITE" id="PS50850">
    <property type="entry name" value="MFS"/>
    <property type="match status" value="1"/>
</dbReference>
<feature type="transmembrane region" description="Helical" evidence="6">
    <location>
        <begin position="323"/>
        <end position="342"/>
    </location>
</feature>
<dbReference type="PROSITE" id="PS00216">
    <property type="entry name" value="SUGAR_TRANSPORT_1"/>
    <property type="match status" value="1"/>
</dbReference>
<dbReference type="SUPFAM" id="SSF103473">
    <property type="entry name" value="MFS general substrate transporter"/>
    <property type="match status" value="1"/>
</dbReference>
<feature type="transmembrane region" description="Helical" evidence="6">
    <location>
        <begin position="41"/>
        <end position="66"/>
    </location>
</feature>
<dbReference type="InterPro" id="IPR020846">
    <property type="entry name" value="MFS_dom"/>
</dbReference>
<organism evidence="8 9">
    <name type="scientific">Rhizophlyctis rosea</name>
    <dbReference type="NCBI Taxonomy" id="64517"/>
    <lineage>
        <taxon>Eukaryota</taxon>
        <taxon>Fungi</taxon>
        <taxon>Fungi incertae sedis</taxon>
        <taxon>Chytridiomycota</taxon>
        <taxon>Chytridiomycota incertae sedis</taxon>
        <taxon>Chytridiomycetes</taxon>
        <taxon>Rhizophlyctidales</taxon>
        <taxon>Rhizophlyctidaceae</taxon>
        <taxon>Rhizophlyctis</taxon>
    </lineage>
</organism>
<evidence type="ECO:0000259" key="7">
    <source>
        <dbReference type="PROSITE" id="PS50850"/>
    </source>
</evidence>
<dbReference type="PANTHER" id="PTHR23504:SF15">
    <property type="entry name" value="MAJOR FACILITATOR SUPERFAMILY (MFS) PROFILE DOMAIN-CONTAINING PROTEIN"/>
    <property type="match status" value="1"/>
</dbReference>
<keyword evidence="9" id="KW-1185">Reference proteome</keyword>
<keyword evidence="2" id="KW-0813">Transport</keyword>
<feature type="transmembrane region" description="Helical" evidence="6">
    <location>
        <begin position="432"/>
        <end position="451"/>
    </location>
</feature>
<dbReference type="Pfam" id="PF07690">
    <property type="entry name" value="MFS_1"/>
    <property type="match status" value="1"/>
</dbReference>
<dbReference type="InterPro" id="IPR001958">
    <property type="entry name" value="Tet-R_TetA/multi-R_MdtG-like"/>
</dbReference>
<evidence type="ECO:0000256" key="3">
    <source>
        <dbReference type="ARBA" id="ARBA00022692"/>
    </source>
</evidence>
<feature type="transmembrane region" description="Helical" evidence="6">
    <location>
        <begin position="213"/>
        <end position="235"/>
    </location>
</feature>
<proteinExistence type="predicted"/>
<dbReference type="Gene3D" id="1.20.1250.20">
    <property type="entry name" value="MFS general substrate transporter like domains"/>
    <property type="match status" value="1"/>
</dbReference>
<accession>A0AAD5S779</accession>
<evidence type="ECO:0000256" key="2">
    <source>
        <dbReference type="ARBA" id="ARBA00022448"/>
    </source>
</evidence>
<feature type="transmembrane region" description="Helical" evidence="6">
    <location>
        <begin position="169"/>
        <end position="193"/>
    </location>
</feature>
<dbReference type="InterPro" id="IPR005829">
    <property type="entry name" value="Sugar_transporter_CS"/>
</dbReference>
<comment type="subcellular location">
    <subcellularLocation>
        <location evidence="1">Membrane</location>
        <topology evidence="1">Multi-pass membrane protein</topology>
    </subcellularLocation>
</comment>
<dbReference type="PANTHER" id="PTHR23504">
    <property type="entry name" value="MAJOR FACILITATOR SUPERFAMILY DOMAIN-CONTAINING PROTEIN 10"/>
    <property type="match status" value="1"/>
</dbReference>
<sequence length="491" mass="52515">MPPRVAEETTPLLGSEPASPLLIPVKPAVAQTPTPLPKKQLGVLCAAVLGEPIQLTIIFPFIYFMIRDFNVTKDPTEIGYYAGLITTTFSLAQVISSIPIGMLSDRFGRRPMLLLGLLGNVISACLFGLARNFAWAVVARAMLGFVNGNIGVAKSITGEITDGTNRAKAFSLFGFCMALGGIAGPIIGGFLANPAEQYPGVFGKSAFWKMYPYFLPCAVSALVSLAGFIFGYIYLEETLSVPPPSDLPQVHVEVIHSHGEQKKRRVEWVESVRNYLPAASWPPIFGLGLLALTAIMNGETYPLLASTPVEMAANGLGFNEKEVGASLCYQGVVTLLCQIFVYHRVEKALGPLKTLRTGILLTFISTLLTATLPSIARIAAPSHTLTFSLLLPILFLSSLGTMFCFTSTFLMVNESAPSPKELGKINGVAQMAACLARTVGPALAGGLWSWSSGETGWGFPWVCYGVTAGLVAVLGWETRFSARVGLGKKLV</sequence>
<keyword evidence="4 6" id="KW-1133">Transmembrane helix</keyword>
<dbReference type="PRINTS" id="PR01035">
    <property type="entry name" value="TCRTETA"/>
</dbReference>
<keyword evidence="3 6" id="KW-0812">Transmembrane</keyword>
<dbReference type="EMBL" id="JADGJD010000824">
    <property type="protein sequence ID" value="KAJ3048244.1"/>
    <property type="molecule type" value="Genomic_DNA"/>
</dbReference>
<evidence type="ECO:0000256" key="1">
    <source>
        <dbReference type="ARBA" id="ARBA00004141"/>
    </source>
</evidence>
<evidence type="ECO:0000256" key="5">
    <source>
        <dbReference type="ARBA" id="ARBA00023136"/>
    </source>
</evidence>
<evidence type="ECO:0000256" key="4">
    <source>
        <dbReference type="ARBA" id="ARBA00022989"/>
    </source>
</evidence>
<evidence type="ECO:0000256" key="6">
    <source>
        <dbReference type="SAM" id="Phobius"/>
    </source>
</evidence>
<protein>
    <recommendedName>
        <fullName evidence="7">Major facilitator superfamily (MFS) profile domain-containing protein</fullName>
    </recommendedName>
</protein>
<name>A0AAD5S779_9FUNG</name>
<feature type="transmembrane region" description="Helical" evidence="6">
    <location>
        <begin position="387"/>
        <end position="412"/>
    </location>
</feature>
<dbReference type="AlphaFoldDB" id="A0AAD5S779"/>
<keyword evidence="5 6" id="KW-0472">Membrane</keyword>
<evidence type="ECO:0000313" key="8">
    <source>
        <dbReference type="EMBL" id="KAJ3048244.1"/>
    </source>
</evidence>
<feature type="transmembrane region" description="Helical" evidence="6">
    <location>
        <begin position="457"/>
        <end position="476"/>
    </location>
</feature>
<feature type="transmembrane region" description="Helical" evidence="6">
    <location>
        <begin position="112"/>
        <end position="130"/>
    </location>
</feature>
<gene>
    <name evidence="8" type="ORF">HK097_010741</name>
</gene>
<feature type="transmembrane region" description="Helical" evidence="6">
    <location>
        <begin position="136"/>
        <end position="157"/>
    </location>
</feature>
<dbReference type="CDD" id="cd17330">
    <property type="entry name" value="MFS_SLC46_TetA_like"/>
    <property type="match status" value="1"/>
</dbReference>
<feature type="transmembrane region" description="Helical" evidence="6">
    <location>
        <begin position="354"/>
        <end position="375"/>
    </location>
</feature>
<dbReference type="Proteomes" id="UP001212841">
    <property type="component" value="Unassembled WGS sequence"/>
</dbReference>
<feature type="domain" description="Major facilitator superfamily (MFS) profile" evidence="7">
    <location>
        <begin position="40"/>
        <end position="483"/>
    </location>
</feature>
<dbReference type="GO" id="GO:0022857">
    <property type="term" value="F:transmembrane transporter activity"/>
    <property type="evidence" value="ECO:0007669"/>
    <property type="project" value="InterPro"/>
</dbReference>
<feature type="transmembrane region" description="Helical" evidence="6">
    <location>
        <begin position="78"/>
        <end position="100"/>
    </location>
</feature>
<comment type="caution">
    <text evidence="8">The sequence shown here is derived from an EMBL/GenBank/DDBJ whole genome shotgun (WGS) entry which is preliminary data.</text>
</comment>
<feature type="transmembrane region" description="Helical" evidence="6">
    <location>
        <begin position="274"/>
        <end position="296"/>
    </location>
</feature>
<dbReference type="GO" id="GO:0016020">
    <property type="term" value="C:membrane"/>
    <property type="evidence" value="ECO:0007669"/>
    <property type="project" value="UniProtKB-SubCell"/>
</dbReference>
<evidence type="ECO:0000313" key="9">
    <source>
        <dbReference type="Proteomes" id="UP001212841"/>
    </source>
</evidence>
<reference evidence="8" key="1">
    <citation type="submission" date="2020-05" db="EMBL/GenBank/DDBJ databases">
        <title>Phylogenomic resolution of chytrid fungi.</title>
        <authorList>
            <person name="Stajich J.E."/>
            <person name="Amses K."/>
            <person name="Simmons R."/>
            <person name="Seto K."/>
            <person name="Myers J."/>
            <person name="Bonds A."/>
            <person name="Quandt C.A."/>
            <person name="Barry K."/>
            <person name="Liu P."/>
            <person name="Grigoriev I."/>
            <person name="Longcore J.E."/>
            <person name="James T.Y."/>
        </authorList>
    </citation>
    <scope>NUCLEOTIDE SEQUENCE</scope>
    <source>
        <strain evidence="8">JEL0318</strain>
    </source>
</reference>
<dbReference type="InterPro" id="IPR011701">
    <property type="entry name" value="MFS"/>
</dbReference>